<keyword evidence="1" id="KW-1133">Transmembrane helix</keyword>
<evidence type="ECO:0000256" key="1">
    <source>
        <dbReference type="SAM" id="Phobius"/>
    </source>
</evidence>
<dbReference type="InterPro" id="IPR024563">
    <property type="entry name" value="YqhR"/>
</dbReference>
<accession>A0A2V3VWB2</accession>
<keyword evidence="1" id="KW-0472">Membrane</keyword>
<evidence type="ECO:0000313" key="2">
    <source>
        <dbReference type="EMBL" id="PXW85038.1"/>
    </source>
</evidence>
<dbReference type="EMBL" id="QJJQ01000012">
    <property type="protein sequence ID" value="PXW85038.1"/>
    <property type="molecule type" value="Genomic_DNA"/>
</dbReference>
<keyword evidence="3" id="KW-1185">Reference proteome</keyword>
<gene>
    <name evidence="2" type="ORF">DFR56_11215</name>
</gene>
<sequence length="165" mass="19745">MNKENKQLQTDAQRTNFLKALNIGFFGGMIWSSLFIFMHLFKMTEVDPFFIFKLTFGDSPWIHKWYTYITLIITYGLISIPIAIIYYYLLRRKRSWIYGVIYGALLWVIFYYIIPILVRAFNPFLHYEAQTHISIICLMVLYGVFIGYSISYNHEYVQIELKKKS</sequence>
<feature type="transmembrane region" description="Helical" evidence="1">
    <location>
        <begin position="65"/>
        <end position="89"/>
    </location>
</feature>
<dbReference type="RefSeq" id="WP_110396308.1">
    <property type="nucleotide sequence ID" value="NZ_JBHUHB010000001.1"/>
</dbReference>
<proteinExistence type="predicted"/>
<organism evidence="2 3">
    <name type="scientific">Pseudogracilibacillus auburnensis</name>
    <dbReference type="NCBI Taxonomy" id="1494959"/>
    <lineage>
        <taxon>Bacteria</taxon>
        <taxon>Bacillati</taxon>
        <taxon>Bacillota</taxon>
        <taxon>Bacilli</taxon>
        <taxon>Bacillales</taxon>
        <taxon>Bacillaceae</taxon>
        <taxon>Pseudogracilibacillus</taxon>
    </lineage>
</organism>
<keyword evidence="1" id="KW-0812">Transmembrane</keyword>
<feature type="transmembrane region" description="Helical" evidence="1">
    <location>
        <begin position="133"/>
        <end position="153"/>
    </location>
</feature>
<feature type="transmembrane region" description="Helical" evidence="1">
    <location>
        <begin position="20"/>
        <end position="41"/>
    </location>
</feature>
<evidence type="ECO:0000313" key="3">
    <source>
        <dbReference type="Proteomes" id="UP000247978"/>
    </source>
</evidence>
<comment type="caution">
    <text evidence="2">The sequence shown here is derived from an EMBL/GenBank/DDBJ whole genome shotgun (WGS) entry which is preliminary data.</text>
</comment>
<dbReference type="Proteomes" id="UP000247978">
    <property type="component" value="Unassembled WGS sequence"/>
</dbReference>
<name>A0A2V3VWB2_9BACI</name>
<dbReference type="OrthoDB" id="2691442at2"/>
<dbReference type="Pfam" id="PF11085">
    <property type="entry name" value="YqhR"/>
    <property type="match status" value="1"/>
</dbReference>
<protein>
    <submittedName>
        <fullName evidence="2">Membrane protein YqhR</fullName>
    </submittedName>
</protein>
<feature type="transmembrane region" description="Helical" evidence="1">
    <location>
        <begin position="96"/>
        <end position="121"/>
    </location>
</feature>
<dbReference type="AlphaFoldDB" id="A0A2V3VWB2"/>
<reference evidence="2 3" key="1">
    <citation type="submission" date="2018-05" db="EMBL/GenBank/DDBJ databases">
        <title>Genomic Encyclopedia of Type Strains, Phase IV (KMG-IV): sequencing the most valuable type-strain genomes for metagenomic binning, comparative biology and taxonomic classification.</title>
        <authorList>
            <person name="Goeker M."/>
        </authorList>
    </citation>
    <scope>NUCLEOTIDE SEQUENCE [LARGE SCALE GENOMIC DNA]</scope>
    <source>
        <strain evidence="2 3">DSM 28556</strain>
    </source>
</reference>